<evidence type="ECO:0000313" key="1">
    <source>
        <dbReference type="EMBL" id="EMP28176.1"/>
    </source>
</evidence>
<organism evidence="1 2">
    <name type="scientific">Chelonia mydas</name>
    <name type="common">Green sea-turtle</name>
    <name type="synonym">Chelonia agassizi</name>
    <dbReference type="NCBI Taxonomy" id="8469"/>
    <lineage>
        <taxon>Eukaryota</taxon>
        <taxon>Metazoa</taxon>
        <taxon>Chordata</taxon>
        <taxon>Craniata</taxon>
        <taxon>Vertebrata</taxon>
        <taxon>Euteleostomi</taxon>
        <taxon>Archelosauria</taxon>
        <taxon>Testudinata</taxon>
        <taxon>Testudines</taxon>
        <taxon>Cryptodira</taxon>
        <taxon>Durocryptodira</taxon>
        <taxon>Americhelydia</taxon>
        <taxon>Chelonioidea</taxon>
        <taxon>Cheloniidae</taxon>
        <taxon>Chelonia</taxon>
    </lineage>
</organism>
<sequence>MGESQSYCRRSCGTATLTSVRLQVAALLSDLGSWRAAAAGREPSSEGRAIASSSAETHNKFRTVVRTLLEIQPVVCGPLP</sequence>
<dbReference type="Proteomes" id="UP000031443">
    <property type="component" value="Unassembled WGS sequence"/>
</dbReference>
<evidence type="ECO:0000313" key="2">
    <source>
        <dbReference type="Proteomes" id="UP000031443"/>
    </source>
</evidence>
<dbReference type="EMBL" id="KB565229">
    <property type="protein sequence ID" value="EMP28176.1"/>
    <property type="molecule type" value="Genomic_DNA"/>
</dbReference>
<dbReference type="AlphaFoldDB" id="M7AS44"/>
<gene>
    <name evidence="1" type="ORF">UY3_14721</name>
</gene>
<name>M7AS44_CHEMY</name>
<protein>
    <submittedName>
        <fullName evidence="1">Uncharacterized protein</fullName>
    </submittedName>
</protein>
<reference evidence="2" key="1">
    <citation type="journal article" date="2013" name="Nat. Genet.">
        <title>The draft genomes of soft-shell turtle and green sea turtle yield insights into the development and evolution of the turtle-specific body plan.</title>
        <authorList>
            <person name="Wang Z."/>
            <person name="Pascual-Anaya J."/>
            <person name="Zadissa A."/>
            <person name="Li W."/>
            <person name="Niimura Y."/>
            <person name="Huang Z."/>
            <person name="Li C."/>
            <person name="White S."/>
            <person name="Xiong Z."/>
            <person name="Fang D."/>
            <person name="Wang B."/>
            <person name="Ming Y."/>
            <person name="Chen Y."/>
            <person name="Zheng Y."/>
            <person name="Kuraku S."/>
            <person name="Pignatelli M."/>
            <person name="Herrero J."/>
            <person name="Beal K."/>
            <person name="Nozawa M."/>
            <person name="Li Q."/>
            <person name="Wang J."/>
            <person name="Zhang H."/>
            <person name="Yu L."/>
            <person name="Shigenobu S."/>
            <person name="Wang J."/>
            <person name="Liu J."/>
            <person name="Flicek P."/>
            <person name="Searle S."/>
            <person name="Wang J."/>
            <person name="Kuratani S."/>
            <person name="Yin Y."/>
            <person name="Aken B."/>
            <person name="Zhang G."/>
            <person name="Irie N."/>
        </authorList>
    </citation>
    <scope>NUCLEOTIDE SEQUENCE [LARGE SCALE GENOMIC DNA]</scope>
</reference>
<accession>M7AS44</accession>
<keyword evidence="2" id="KW-1185">Reference proteome</keyword>
<proteinExistence type="predicted"/>